<keyword evidence="2 6" id="KW-0067">ATP-binding</keyword>
<dbReference type="Gene3D" id="1.20.120.1080">
    <property type="match status" value="1"/>
</dbReference>
<dbReference type="InterPro" id="IPR013689">
    <property type="entry name" value="RNA_helicase_ATP-dep_HrpB_C"/>
</dbReference>
<feature type="compositionally biased region" description="Basic and acidic residues" evidence="3">
    <location>
        <begin position="728"/>
        <end position="738"/>
    </location>
</feature>
<dbReference type="Gene3D" id="3.40.50.300">
    <property type="entry name" value="P-loop containing nucleotide triphosphate hydrolases"/>
    <property type="match status" value="2"/>
</dbReference>
<feature type="domain" description="Helicase C-terminal" evidence="5">
    <location>
        <begin position="125"/>
        <end position="290"/>
    </location>
</feature>
<dbReference type="AlphaFoldDB" id="A0A7C5IYP8"/>
<evidence type="ECO:0000313" key="6">
    <source>
        <dbReference type="EMBL" id="HHH13412.1"/>
    </source>
</evidence>
<dbReference type="SMART" id="SM00847">
    <property type="entry name" value="HA2"/>
    <property type="match status" value="1"/>
</dbReference>
<dbReference type="InterPro" id="IPR014001">
    <property type="entry name" value="Helicase_ATP-bd"/>
</dbReference>
<dbReference type="Proteomes" id="UP000886100">
    <property type="component" value="Unassembled WGS sequence"/>
</dbReference>
<dbReference type="PANTHER" id="PTHR43519">
    <property type="entry name" value="ATP-DEPENDENT RNA HELICASE HRPB"/>
    <property type="match status" value="1"/>
</dbReference>
<dbReference type="NCBIfam" id="TIGR01970">
    <property type="entry name" value="DEAH_box_HrpB"/>
    <property type="match status" value="1"/>
</dbReference>
<accession>A0A7C5IYP8</accession>
<evidence type="ECO:0000256" key="1">
    <source>
        <dbReference type="ARBA" id="ARBA00022801"/>
    </source>
</evidence>
<dbReference type="GO" id="GO:0004386">
    <property type="term" value="F:helicase activity"/>
    <property type="evidence" value="ECO:0007669"/>
    <property type="project" value="UniProtKB-KW"/>
</dbReference>
<name>A0A7C5IYP8_9GAMM</name>
<dbReference type="PROSITE" id="PS51194">
    <property type="entry name" value="HELICASE_CTER"/>
    <property type="match status" value="1"/>
</dbReference>
<dbReference type="Pfam" id="PF08482">
    <property type="entry name" value="HrpB_C"/>
    <property type="match status" value="1"/>
</dbReference>
<protein>
    <submittedName>
        <fullName evidence="6">ATP-dependent helicase HrpB</fullName>
    </submittedName>
</protein>
<dbReference type="InterPro" id="IPR001650">
    <property type="entry name" value="Helicase_C-like"/>
</dbReference>
<evidence type="ECO:0000259" key="4">
    <source>
        <dbReference type="PROSITE" id="PS51192"/>
    </source>
</evidence>
<dbReference type="GO" id="GO:0016787">
    <property type="term" value="F:hydrolase activity"/>
    <property type="evidence" value="ECO:0007669"/>
    <property type="project" value="UniProtKB-KW"/>
</dbReference>
<dbReference type="SMART" id="SM00490">
    <property type="entry name" value="HELICc"/>
    <property type="match status" value="1"/>
</dbReference>
<keyword evidence="2 6" id="KW-0547">Nucleotide-binding</keyword>
<evidence type="ECO:0000256" key="2">
    <source>
        <dbReference type="ARBA" id="ARBA00022806"/>
    </source>
</evidence>
<evidence type="ECO:0000259" key="5">
    <source>
        <dbReference type="PROSITE" id="PS51194"/>
    </source>
</evidence>
<evidence type="ECO:0000256" key="3">
    <source>
        <dbReference type="SAM" id="MobiDB-lite"/>
    </source>
</evidence>
<dbReference type="Pfam" id="PF00271">
    <property type="entry name" value="Helicase_C"/>
    <property type="match status" value="1"/>
</dbReference>
<dbReference type="InterPro" id="IPR010225">
    <property type="entry name" value="HrpB"/>
</dbReference>
<feature type="non-terminal residue" evidence="6">
    <location>
        <position position="1"/>
    </location>
</feature>
<dbReference type="CDD" id="cd18791">
    <property type="entry name" value="SF2_C_RHA"/>
    <property type="match status" value="1"/>
</dbReference>
<dbReference type="PROSITE" id="PS51192">
    <property type="entry name" value="HELICASE_ATP_BIND_1"/>
    <property type="match status" value="1"/>
</dbReference>
<dbReference type="PANTHER" id="PTHR43519:SF1">
    <property type="entry name" value="ATP-DEPENDENT RNA HELICASE HRPB"/>
    <property type="match status" value="1"/>
</dbReference>
<dbReference type="SUPFAM" id="SSF52540">
    <property type="entry name" value="P-loop containing nucleoside triphosphate hydrolases"/>
    <property type="match status" value="2"/>
</dbReference>
<dbReference type="InterPro" id="IPR007502">
    <property type="entry name" value="Helicase-assoc_dom"/>
</dbReference>
<reference evidence="6" key="1">
    <citation type="journal article" date="2020" name="mSystems">
        <title>Genome- and Community-Level Interaction Insights into Carbon Utilization and Element Cycling Functions of Hydrothermarchaeota in Hydrothermal Sediment.</title>
        <authorList>
            <person name="Zhou Z."/>
            <person name="Liu Y."/>
            <person name="Xu W."/>
            <person name="Pan J."/>
            <person name="Luo Z.H."/>
            <person name="Li M."/>
        </authorList>
    </citation>
    <scope>NUCLEOTIDE SEQUENCE [LARGE SCALE GENOMIC DNA]</scope>
    <source>
        <strain evidence="6">HyVt-535</strain>
    </source>
</reference>
<sequence>VGETVGYRMRMERRVGPRTRVEVLTEGMLVRQLQADPELADVGLVIFDEFHEHSLQSELGLALCLDLCSALREDLRLLVMSATLDEAAIAEKLGAEVVASDGGLHPVAVEYLSRPADDPLRATERLVHHALEAQAGDLLVFLPGKGEIARLAERLEQAAIPAEIHALHGEMDAAAQARALVPEPGHPRRVVLATDVAETSLTIEGITTVVDSGLARKPRFDPNTGLTRLVTLPVSRASARQRAGRAGRLGPGHCYRAWTEHEHERRPDRHPAEILQADLAPLALELALWGVQDPGDLTWIHPPPEAAWNQAVELLRRLQALDGSGRITTHGREMAGLGLHPRLAHMLLRAGGSETAADLAALLSERDPWRPRPGEPRPADLALRLQGLEAMRNKEDPGNRFDPAVLRRILALSRQLRQRVDRRGENDLSPAVLLSLAWPERIALNRGGGRGRFLLASGRGAFLPGEDALAGESLLAVAALDAGTREGRIWQAMALSRDELEAAHGGRIRTRETLCWDGEKQQVSARALRLLDALELESRELPRPAGEAVTTLLLEAIRHQGLESLQWPEPARQLLARIRLAHRLDPGGGWPELGEPRLLETLDEWLAPWLEGLHRMEQVRGLSWEEVLGGLLGWEMRQRLDALLPPRWRLPDGGEAPIDYLHDPPRLAVAVQRLYGSAQTPALYQGRMPLLLQLLSPAGRPLQQTQDLAHFWRHGWEAVRKEMRGRYPKHHWPEDPARARPVQLKRQL</sequence>
<feature type="region of interest" description="Disordered" evidence="3">
    <location>
        <begin position="728"/>
        <end position="748"/>
    </location>
</feature>
<keyword evidence="1" id="KW-0378">Hydrolase</keyword>
<organism evidence="6">
    <name type="scientific">Thiolapillus brandeum</name>
    <dbReference type="NCBI Taxonomy" id="1076588"/>
    <lineage>
        <taxon>Bacteria</taxon>
        <taxon>Pseudomonadati</taxon>
        <taxon>Pseudomonadota</taxon>
        <taxon>Gammaproteobacteria</taxon>
        <taxon>Chromatiales</taxon>
        <taxon>Sedimenticolaceae</taxon>
        <taxon>Thiolapillus</taxon>
    </lineage>
</organism>
<feature type="domain" description="Helicase ATP-binding" evidence="4">
    <location>
        <begin position="1"/>
        <end position="102"/>
    </location>
</feature>
<proteinExistence type="predicted"/>
<dbReference type="EMBL" id="DROM01000257">
    <property type="protein sequence ID" value="HHH13412.1"/>
    <property type="molecule type" value="Genomic_DNA"/>
</dbReference>
<comment type="caution">
    <text evidence="6">The sequence shown here is derived from an EMBL/GenBank/DDBJ whole genome shotgun (WGS) entry which is preliminary data.</text>
</comment>
<dbReference type="InterPro" id="IPR027417">
    <property type="entry name" value="P-loop_NTPase"/>
</dbReference>
<keyword evidence="2 6" id="KW-0347">Helicase</keyword>
<gene>
    <name evidence="6" type="primary">hrpB</name>
    <name evidence="6" type="ORF">ENJ98_04185</name>
</gene>